<dbReference type="RefSeq" id="WP_035070724.1">
    <property type="nucleotide sequence ID" value="NZ_JMIH01000014.1"/>
</dbReference>
<gene>
    <name evidence="2" type="ORF">EL17_03035</name>
</gene>
<sequence length="147" mass="16356">MIQIETITASDQPILSQKDEIASFLFQHLDQYGDPKEDIMKCLDYALTPDMRRGGGFVVLAREQGSIVGAVVLNETGMTGYIPEYILVYIAVDSSQRGKGIGRKIMATAIENASGDIALHVEPDNPAKKLYERLGFTNKYLEMRLKK</sequence>
<proteinExistence type="predicted"/>
<dbReference type="Gene3D" id="3.40.630.30">
    <property type="match status" value="1"/>
</dbReference>
<dbReference type="OrthoDB" id="7585366at2"/>
<dbReference type="PROSITE" id="PS51186">
    <property type="entry name" value="GNAT"/>
    <property type="match status" value="1"/>
</dbReference>
<keyword evidence="3" id="KW-1185">Reference proteome</keyword>
<reference evidence="2 3" key="1">
    <citation type="submission" date="2014-04" db="EMBL/GenBank/DDBJ databases">
        <title>Characterization and application of a salt tolerant electro-active bacterium.</title>
        <authorList>
            <person name="Yang L."/>
            <person name="Wei S."/>
            <person name="Tay Q.X.M."/>
        </authorList>
    </citation>
    <scope>NUCLEOTIDE SEQUENCE [LARGE SCALE GENOMIC DNA]</scope>
    <source>
        <strain evidence="2 3">LY1</strain>
    </source>
</reference>
<dbReference type="SUPFAM" id="SSF55729">
    <property type="entry name" value="Acyl-CoA N-acyltransferases (Nat)"/>
    <property type="match status" value="1"/>
</dbReference>
<dbReference type="eggNOG" id="COG0456">
    <property type="taxonomic scope" value="Bacteria"/>
</dbReference>
<keyword evidence="2" id="KW-0808">Transferase</keyword>
<protein>
    <submittedName>
        <fullName evidence="2">GNAT family acetyltransferase</fullName>
    </submittedName>
</protein>
<dbReference type="InterPro" id="IPR016181">
    <property type="entry name" value="Acyl_CoA_acyltransferase"/>
</dbReference>
<dbReference type="STRING" id="1048983.EL17_03035"/>
<comment type="caution">
    <text evidence="2">The sequence shown here is derived from an EMBL/GenBank/DDBJ whole genome shotgun (WGS) entry which is preliminary data.</text>
</comment>
<evidence type="ECO:0000313" key="3">
    <source>
        <dbReference type="Proteomes" id="UP000027821"/>
    </source>
</evidence>
<feature type="domain" description="N-acetyltransferase" evidence="1">
    <location>
        <begin position="2"/>
        <end position="147"/>
    </location>
</feature>
<dbReference type="CDD" id="cd04301">
    <property type="entry name" value="NAT_SF"/>
    <property type="match status" value="1"/>
</dbReference>
<dbReference type="InterPro" id="IPR050276">
    <property type="entry name" value="MshD_Acetyltransferase"/>
</dbReference>
<organism evidence="2 3">
    <name type="scientific">Anditalea andensis</name>
    <dbReference type="NCBI Taxonomy" id="1048983"/>
    <lineage>
        <taxon>Bacteria</taxon>
        <taxon>Pseudomonadati</taxon>
        <taxon>Bacteroidota</taxon>
        <taxon>Cytophagia</taxon>
        <taxon>Cytophagales</taxon>
        <taxon>Cytophagaceae</taxon>
        <taxon>Anditalea</taxon>
    </lineage>
</organism>
<accession>A0A074KXH1</accession>
<dbReference type="PANTHER" id="PTHR43617">
    <property type="entry name" value="L-AMINO ACID N-ACETYLTRANSFERASE"/>
    <property type="match status" value="1"/>
</dbReference>
<evidence type="ECO:0000259" key="1">
    <source>
        <dbReference type="PROSITE" id="PS51186"/>
    </source>
</evidence>
<dbReference type="InterPro" id="IPR000182">
    <property type="entry name" value="GNAT_dom"/>
</dbReference>
<dbReference type="GO" id="GO:0016747">
    <property type="term" value="F:acyltransferase activity, transferring groups other than amino-acyl groups"/>
    <property type="evidence" value="ECO:0007669"/>
    <property type="project" value="InterPro"/>
</dbReference>
<evidence type="ECO:0000313" key="2">
    <source>
        <dbReference type="EMBL" id="KEO74666.1"/>
    </source>
</evidence>
<dbReference type="AlphaFoldDB" id="A0A074KXH1"/>
<dbReference type="EMBL" id="JMIH01000014">
    <property type="protein sequence ID" value="KEO74666.1"/>
    <property type="molecule type" value="Genomic_DNA"/>
</dbReference>
<name>A0A074KXH1_9BACT</name>
<dbReference type="Proteomes" id="UP000027821">
    <property type="component" value="Unassembled WGS sequence"/>
</dbReference>
<dbReference type="Pfam" id="PF13508">
    <property type="entry name" value="Acetyltransf_7"/>
    <property type="match status" value="1"/>
</dbReference>